<dbReference type="RefSeq" id="XP_008079098.1">
    <property type="nucleotide sequence ID" value="XM_008080907.1"/>
</dbReference>
<dbReference type="KEGG" id="glz:GLAREA_06959"/>
<evidence type="ECO:0000256" key="3">
    <source>
        <dbReference type="ARBA" id="ARBA00023002"/>
    </source>
</evidence>
<dbReference type="HOGENOM" id="CLU_010194_9_0_1"/>
<dbReference type="Pfam" id="PF00106">
    <property type="entry name" value="adh_short"/>
    <property type="match status" value="2"/>
</dbReference>
<organism evidence="5 6">
    <name type="scientific">Glarea lozoyensis (strain ATCC 20868 / MF5171)</name>
    <dbReference type="NCBI Taxonomy" id="1116229"/>
    <lineage>
        <taxon>Eukaryota</taxon>
        <taxon>Fungi</taxon>
        <taxon>Dikarya</taxon>
        <taxon>Ascomycota</taxon>
        <taxon>Pezizomycotina</taxon>
        <taxon>Leotiomycetes</taxon>
        <taxon>Helotiales</taxon>
        <taxon>Helotiaceae</taxon>
        <taxon>Glarea</taxon>
    </lineage>
</organism>
<evidence type="ECO:0000313" key="6">
    <source>
        <dbReference type="Proteomes" id="UP000016922"/>
    </source>
</evidence>
<dbReference type="OrthoDB" id="1933717at2759"/>
<sequence>MAIQSRIAIVTGGNKGIGLAIVKNLALQYPSSPLRSGPLTIYLTARSAERGNAAVETLLSDPALQKAKVLSRDGGDSEIKFRELDISSEESIKKFGEFVEKEHSDGIDVVVNNAGIALDGFNLDVVKQTLHTNYHGTLLVSQTLLPLIRPGGRLVNIASMAGHLSKYSKDIQKSFLSAADTSIDACTALMDKFTADVAAGKEKEEGWTSAAYAASKAGEIAFSKVLAREWEGKGVLVNACCPGYVKTDMTKGNGAKSVDEGARTPVMLALAELNGKAGGFWQSEKEIKW</sequence>
<comment type="similarity">
    <text evidence="1 4">Belongs to the short-chain dehydrogenases/reductases (SDR) family.</text>
</comment>
<dbReference type="AlphaFoldDB" id="S3DPC0"/>
<dbReference type="PRINTS" id="PR00081">
    <property type="entry name" value="GDHRDH"/>
</dbReference>
<keyword evidence="2" id="KW-0521">NADP</keyword>
<keyword evidence="6" id="KW-1185">Reference proteome</keyword>
<dbReference type="SUPFAM" id="SSF51735">
    <property type="entry name" value="NAD(P)-binding Rossmann-fold domains"/>
    <property type="match status" value="1"/>
</dbReference>
<reference evidence="5 6" key="1">
    <citation type="journal article" date="2013" name="BMC Genomics">
        <title>Genomics-driven discovery of the pneumocandin biosynthetic gene cluster in the fungus Glarea lozoyensis.</title>
        <authorList>
            <person name="Chen L."/>
            <person name="Yue Q."/>
            <person name="Zhang X."/>
            <person name="Xiang M."/>
            <person name="Wang C."/>
            <person name="Li S."/>
            <person name="Che Y."/>
            <person name="Ortiz-Lopez F.J."/>
            <person name="Bills G.F."/>
            <person name="Liu X."/>
            <person name="An Z."/>
        </authorList>
    </citation>
    <scope>NUCLEOTIDE SEQUENCE [LARGE SCALE GENOMIC DNA]</scope>
    <source>
        <strain evidence="6">ATCC 20868 / MF5171</strain>
    </source>
</reference>
<dbReference type="InterPro" id="IPR036291">
    <property type="entry name" value="NAD(P)-bd_dom_sf"/>
</dbReference>
<dbReference type="PANTHER" id="PTHR43963">
    <property type="entry name" value="CARBONYL REDUCTASE 1-RELATED"/>
    <property type="match status" value="1"/>
</dbReference>
<evidence type="ECO:0000313" key="5">
    <source>
        <dbReference type="EMBL" id="EPE33946.1"/>
    </source>
</evidence>
<evidence type="ECO:0000256" key="2">
    <source>
        <dbReference type="ARBA" id="ARBA00022857"/>
    </source>
</evidence>
<dbReference type="GO" id="GO:0016491">
    <property type="term" value="F:oxidoreductase activity"/>
    <property type="evidence" value="ECO:0007669"/>
    <property type="project" value="UniProtKB-KW"/>
</dbReference>
<dbReference type="eggNOG" id="KOG1208">
    <property type="taxonomic scope" value="Eukaryota"/>
</dbReference>
<dbReference type="GeneID" id="19466012"/>
<name>S3DPC0_GLAL2</name>
<evidence type="ECO:0000256" key="4">
    <source>
        <dbReference type="RuleBase" id="RU000363"/>
    </source>
</evidence>
<accession>S3DPC0</accession>
<dbReference type="EMBL" id="KE145357">
    <property type="protein sequence ID" value="EPE33946.1"/>
    <property type="molecule type" value="Genomic_DNA"/>
</dbReference>
<dbReference type="Proteomes" id="UP000016922">
    <property type="component" value="Unassembled WGS sequence"/>
</dbReference>
<proteinExistence type="inferred from homology"/>
<gene>
    <name evidence="5" type="ORF">GLAREA_06959</name>
</gene>
<evidence type="ECO:0000256" key="1">
    <source>
        <dbReference type="ARBA" id="ARBA00006484"/>
    </source>
</evidence>
<dbReference type="OMA" id="GAQTPVM"/>
<keyword evidence="3" id="KW-0560">Oxidoreductase</keyword>
<dbReference type="PANTHER" id="PTHR43963:SF6">
    <property type="entry name" value="CHAIN DEHYDROGENASE FAMILY PROTEIN, PUTATIVE (AFU_ORTHOLOGUE AFUA_3G15350)-RELATED"/>
    <property type="match status" value="1"/>
</dbReference>
<dbReference type="PRINTS" id="PR00080">
    <property type="entry name" value="SDRFAMILY"/>
</dbReference>
<dbReference type="Gene3D" id="3.40.50.720">
    <property type="entry name" value="NAD(P)-binding Rossmann-like Domain"/>
    <property type="match status" value="1"/>
</dbReference>
<dbReference type="InterPro" id="IPR002347">
    <property type="entry name" value="SDR_fam"/>
</dbReference>
<protein>
    <submittedName>
        <fullName evidence="5">NAD(P)-binding Rossmann-fold containing protein</fullName>
    </submittedName>
</protein>